<feature type="binding site" evidence="9">
    <location>
        <position position="203"/>
    </location>
    <ligand>
        <name>NADPH</name>
        <dbReference type="ChEBI" id="CHEBI:57783"/>
    </ligand>
</feature>
<dbReference type="SUPFAM" id="SSF51735">
    <property type="entry name" value="NAD(P)-binding Rossmann-fold domains"/>
    <property type="match status" value="1"/>
</dbReference>
<dbReference type="Gene3D" id="1.10.1740.10">
    <property type="match status" value="1"/>
</dbReference>
<feature type="region of interest" description="Disordered" evidence="10">
    <location>
        <begin position="383"/>
        <end position="403"/>
    </location>
</feature>
<protein>
    <recommendedName>
        <fullName evidence="9">1-deoxy-D-xylulose 5-phosphate reductoisomerase</fullName>
        <shortName evidence="9">DXP reductoisomerase</shortName>
        <ecNumber evidence="9">1.1.1.267</ecNumber>
    </recommendedName>
    <alternativeName>
        <fullName evidence="9">1-deoxyxylulose-5-phosphate reductoisomerase</fullName>
    </alternativeName>
    <alternativeName>
        <fullName evidence="9">2-C-methyl-D-erythritol 4-phosphate synthase</fullName>
    </alternativeName>
</protein>
<feature type="binding site" evidence="9">
    <location>
        <position position="13"/>
    </location>
    <ligand>
        <name>NADPH</name>
        <dbReference type="ChEBI" id="CHEBI:57783"/>
    </ligand>
</feature>
<comment type="pathway">
    <text evidence="1 9">Isoprenoid biosynthesis; isopentenyl diphosphate biosynthesis via DXP pathway; isopentenyl diphosphate from 1-deoxy-D-xylulose 5-phosphate: step 1/6.</text>
</comment>
<dbReference type="AlphaFoldDB" id="A0A4R7C6M0"/>
<evidence type="ECO:0000259" key="13">
    <source>
        <dbReference type="Pfam" id="PF13288"/>
    </source>
</evidence>
<feature type="binding site" evidence="9">
    <location>
        <position position="215"/>
    </location>
    <ligand>
        <name>1-deoxy-D-xylulose 5-phosphate</name>
        <dbReference type="ChEBI" id="CHEBI:57792"/>
    </ligand>
</feature>
<comment type="caution">
    <text evidence="9">Lacks conserved residue(s) required for the propagation of feature annotation.</text>
</comment>
<keyword evidence="15" id="KW-1185">Reference proteome</keyword>
<dbReference type="InterPro" id="IPR013512">
    <property type="entry name" value="DXP_reductoisomerase_N"/>
</dbReference>
<feature type="binding site" evidence="9">
    <location>
        <position position="219"/>
    </location>
    <ligand>
        <name>1-deoxy-D-xylulose 5-phosphate</name>
        <dbReference type="ChEBI" id="CHEBI:57792"/>
    </ligand>
</feature>
<name>A0A4R7C6M0_9HYPH</name>
<keyword evidence="14" id="KW-0413">Isomerase</keyword>
<feature type="binding site" evidence="9">
    <location>
        <position position="37"/>
    </location>
    <ligand>
        <name>NADPH</name>
        <dbReference type="ChEBI" id="CHEBI:57783"/>
    </ligand>
</feature>
<dbReference type="PANTHER" id="PTHR30525">
    <property type="entry name" value="1-DEOXY-D-XYLULOSE 5-PHOSPHATE REDUCTOISOMERASE"/>
    <property type="match status" value="1"/>
</dbReference>
<gene>
    <name evidence="9" type="primary">dxr</name>
    <name evidence="14" type="ORF">EV668_0847</name>
</gene>
<evidence type="ECO:0000256" key="2">
    <source>
        <dbReference type="ARBA" id="ARBA00006825"/>
    </source>
</evidence>
<feature type="binding site" evidence="9">
    <location>
        <position position="124"/>
    </location>
    <ligand>
        <name>NADPH</name>
        <dbReference type="ChEBI" id="CHEBI:57783"/>
    </ligand>
</feature>
<feature type="binding site" evidence="9">
    <location>
        <position position="14"/>
    </location>
    <ligand>
        <name>NADPH</name>
        <dbReference type="ChEBI" id="CHEBI:57783"/>
    </ligand>
</feature>
<dbReference type="Pfam" id="PF13288">
    <property type="entry name" value="DXPR_C"/>
    <property type="match status" value="1"/>
</dbReference>
<dbReference type="RefSeq" id="WP_133768574.1">
    <property type="nucleotide sequence ID" value="NZ_SNZR01000011.1"/>
</dbReference>
<dbReference type="UniPathway" id="UPA00056">
    <property type="reaction ID" value="UER00092"/>
</dbReference>
<dbReference type="GO" id="GO:0030145">
    <property type="term" value="F:manganese ion binding"/>
    <property type="evidence" value="ECO:0007669"/>
    <property type="project" value="TreeGrafter"/>
</dbReference>
<feature type="domain" description="1-deoxy-D-xylulose 5-phosphate reductoisomerase N-terminal" evidence="11">
    <location>
        <begin position="5"/>
        <end position="130"/>
    </location>
</feature>
<accession>A0A4R7C6M0</accession>
<feature type="binding site" evidence="9">
    <location>
        <position position="219"/>
    </location>
    <ligand>
        <name>Mn(2+)</name>
        <dbReference type="ChEBI" id="CHEBI:29035"/>
    </ligand>
</feature>
<feature type="binding site" evidence="9">
    <location>
        <position position="216"/>
    </location>
    <ligand>
        <name>1-deoxy-D-xylulose 5-phosphate</name>
        <dbReference type="ChEBI" id="CHEBI:57792"/>
    </ligand>
</feature>
<comment type="caution">
    <text evidence="14">The sequence shown here is derived from an EMBL/GenBank/DDBJ whole genome shotgun (WGS) entry which is preliminary data.</text>
</comment>
<evidence type="ECO:0000256" key="1">
    <source>
        <dbReference type="ARBA" id="ARBA00005094"/>
    </source>
</evidence>
<dbReference type="InterPro" id="IPR003821">
    <property type="entry name" value="DXP_reductoisomerase"/>
</dbReference>
<keyword evidence="7 9" id="KW-0414">Isoprene biosynthesis</keyword>
<feature type="binding site" evidence="9">
    <location>
        <position position="11"/>
    </location>
    <ligand>
        <name>NADPH</name>
        <dbReference type="ChEBI" id="CHEBI:57783"/>
    </ligand>
</feature>
<feature type="binding site" evidence="9">
    <location>
        <position position="148"/>
    </location>
    <ligand>
        <name>Mn(2+)</name>
        <dbReference type="ChEBI" id="CHEBI:29035"/>
    </ligand>
</feature>
<dbReference type="EC" id="1.1.1.267" evidence="9"/>
<evidence type="ECO:0000256" key="5">
    <source>
        <dbReference type="ARBA" id="ARBA00023002"/>
    </source>
</evidence>
<keyword evidence="4 9" id="KW-0521">NADP</keyword>
<keyword evidence="6 9" id="KW-0464">Manganese</keyword>
<feature type="binding site" evidence="9">
    <location>
        <position position="149"/>
    </location>
    <ligand>
        <name>1-deoxy-D-xylulose 5-phosphate</name>
        <dbReference type="ChEBI" id="CHEBI:57792"/>
    </ligand>
</feature>
<feature type="domain" description="DXP reductoisomerase C-terminal" evidence="13">
    <location>
        <begin position="259"/>
        <end position="378"/>
    </location>
</feature>
<comment type="function">
    <text evidence="9">Catalyzes the NADPH-dependent rearrangement and reduction of 1-deoxy-D-xylulose-5-phosphate (DXP) to 2-C-methyl-D-erythritol 4-phosphate (MEP).</text>
</comment>
<dbReference type="GO" id="GO:0051484">
    <property type="term" value="P:isopentenyl diphosphate biosynthetic process, methylerythritol 4-phosphate pathway involved in terpenoid biosynthetic process"/>
    <property type="evidence" value="ECO:0007669"/>
    <property type="project" value="UniProtKB-ARBA"/>
</dbReference>
<evidence type="ECO:0000256" key="3">
    <source>
        <dbReference type="ARBA" id="ARBA00022723"/>
    </source>
</evidence>
<evidence type="ECO:0000256" key="7">
    <source>
        <dbReference type="ARBA" id="ARBA00023229"/>
    </source>
</evidence>
<reference evidence="14 15" key="1">
    <citation type="submission" date="2019-03" db="EMBL/GenBank/DDBJ databases">
        <title>Genomic Encyclopedia of Type Strains, Phase IV (KMG-IV): sequencing the most valuable type-strain genomes for metagenomic binning, comparative biology and taxonomic classification.</title>
        <authorList>
            <person name="Goeker M."/>
        </authorList>
    </citation>
    <scope>NUCLEOTIDE SEQUENCE [LARGE SCALE GENOMIC DNA]</scope>
    <source>
        <strain evidence="14 15">DSM 25903</strain>
    </source>
</reference>
<feature type="binding site" evidence="9">
    <location>
        <position position="123"/>
    </location>
    <ligand>
        <name>1-deoxy-D-xylulose 5-phosphate</name>
        <dbReference type="ChEBI" id="CHEBI:57792"/>
    </ligand>
</feature>
<keyword evidence="5 9" id="KW-0560">Oxidoreductase</keyword>
<feature type="binding site" evidence="9">
    <location>
        <position position="12"/>
    </location>
    <ligand>
        <name>NADPH</name>
        <dbReference type="ChEBI" id="CHEBI:57783"/>
    </ligand>
</feature>
<feature type="binding site" evidence="9">
    <location>
        <position position="174"/>
    </location>
    <ligand>
        <name>1-deoxy-D-xylulose 5-phosphate</name>
        <dbReference type="ChEBI" id="CHEBI:57792"/>
    </ligand>
</feature>
<dbReference type="EMBL" id="SNZR01000011">
    <property type="protein sequence ID" value="TDR93582.1"/>
    <property type="molecule type" value="Genomic_DNA"/>
</dbReference>
<dbReference type="GO" id="GO:0030604">
    <property type="term" value="F:1-deoxy-D-xylulose-5-phosphate reductoisomerase activity"/>
    <property type="evidence" value="ECO:0007669"/>
    <property type="project" value="UniProtKB-UniRule"/>
</dbReference>
<feature type="binding site" evidence="9">
    <location>
        <position position="122"/>
    </location>
    <ligand>
        <name>NADPH</name>
        <dbReference type="ChEBI" id="CHEBI:57783"/>
    </ligand>
</feature>
<dbReference type="InterPro" id="IPR026877">
    <property type="entry name" value="DXPR_C"/>
</dbReference>
<sequence length="403" mass="41651">MADRITILGATGSIGQSTADVLRGHRERFSVAAVVGGRDAQALAAMAIDLRAEFAALSDSSKLPALREALAGTGIASGAGAAAVREAVDREADLVVGAISGVAGLAPTRDALKPGRKLALANKESLVSAGSAFMREAARQGTTILPMDSEHNALAQALTAGHPDDVDSLTLTASGGPFRTWTAEAMRDATPAHTAKHPTYSMGAKINVDSASLMNKGLELIEAHHLFGMSPERLEVVVHPQSIIHGLVHWRDGAVTAGMAHPDMRVPIAHCLGVDRRLATKVPRLDLAAIGGFTFEVPDSDRFPCLRLARQALAAGGALPTVLNGANEIAVEAFLAGRVGFMDIPRIVEAACDWAAGTSYAAPATVEEALALDGEARAVASRALDGAGGHPPAPERPADIRSI</sequence>
<evidence type="ECO:0000256" key="10">
    <source>
        <dbReference type="SAM" id="MobiDB-lite"/>
    </source>
</evidence>
<dbReference type="Gene3D" id="3.40.50.720">
    <property type="entry name" value="NAD(P)-binding Rossmann-like Domain"/>
    <property type="match status" value="1"/>
</dbReference>
<dbReference type="InterPro" id="IPR013644">
    <property type="entry name" value="DXP_reductoisomerase_C"/>
</dbReference>
<keyword evidence="3 9" id="KW-0479">Metal-binding</keyword>
<feature type="binding site" evidence="9">
    <location>
        <position position="197"/>
    </location>
    <ligand>
        <name>1-deoxy-D-xylulose 5-phosphate</name>
        <dbReference type="ChEBI" id="CHEBI:57792"/>
    </ligand>
</feature>
<dbReference type="Pfam" id="PF02670">
    <property type="entry name" value="DXP_reductoisom"/>
    <property type="match status" value="1"/>
</dbReference>
<dbReference type="InterPro" id="IPR036291">
    <property type="entry name" value="NAD(P)-bd_dom_sf"/>
</dbReference>
<dbReference type="PIRSF" id="PIRSF006205">
    <property type="entry name" value="Dxp_reductismrs"/>
    <property type="match status" value="1"/>
</dbReference>
<feature type="binding site" evidence="9">
    <location>
        <position position="210"/>
    </location>
    <ligand>
        <name>1-deoxy-D-xylulose 5-phosphate</name>
        <dbReference type="ChEBI" id="CHEBI:57792"/>
    </ligand>
</feature>
<evidence type="ECO:0000259" key="11">
    <source>
        <dbReference type="Pfam" id="PF02670"/>
    </source>
</evidence>
<evidence type="ECO:0000256" key="8">
    <source>
        <dbReference type="ARBA" id="ARBA00048543"/>
    </source>
</evidence>
<feature type="binding site" evidence="9">
    <location>
        <position position="150"/>
    </location>
    <ligand>
        <name>Mn(2+)</name>
        <dbReference type="ChEBI" id="CHEBI:29035"/>
    </ligand>
</feature>
<dbReference type="GO" id="GO:0070402">
    <property type="term" value="F:NADPH binding"/>
    <property type="evidence" value="ECO:0007669"/>
    <property type="project" value="InterPro"/>
</dbReference>
<dbReference type="PANTHER" id="PTHR30525:SF0">
    <property type="entry name" value="1-DEOXY-D-XYLULOSE 5-PHOSPHATE REDUCTOISOMERASE, CHLOROPLASTIC"/>
    <property type="match status" value="1"/>
</dbReference>
<organism evidence="14 15">
    <name type="scientific">Enterovirga rhinocerotis</name>
    <dbReference type="NCBI Taxonomy" id="1339210"/>
    <lineage>
        <taxon>Bacteria</taxon>
        <taxon>Pseudomonadati</taxon>
        <taxon>Pseudomonadota</taxon>
        <taxon>Alphaproteobacteria</taxon>
        <taxon>Hyphomicrobiales</taxon>
        <taxon>Methylobacteriaceae</taxon>
        <taxon>Enterovirga</taxon>
    </lineage>
</organism>
<dbReference type="GO" id="GO:0016853">
    <property type="term" value="F:isomerase activity"/>
    <property type="evidence" value="ECO:0007669"/>
    <property type="project" value="UniProtKB-KW"/>
</dbReference>
<evidence type="ECO:0000256" key="4">
    <source>
        <dbReference type="ARBA" id="ARBA00022857"/>
    </source>
</evidence>
<evidence type="ECO:0000256" key="9">
    <source>
        <dbReference type="HAMAP-Rule" id="MF_00183"/>
    </source>
</evidence>
<evidence type="ECO:0000259" key="12">
    <source>
        <dbReference type="Pfam" id="PF08436"/>
    </source>
</evidence>
<evidence type="ECO:0000313" key="15">
    <source>
        <dbReference type="Proteomes" id="UP000295122"/>
    </source>
</evidence>
<dbReference type="FunFam" id="3.40.50.720:FF:000045">
    <property type="entry name" value="1-deoxy-D-xylulose 5-phosphate reductoisomerase"/>
    <property type="match status" value="1"/>
</dbReference>
<feature type="domain" description="1-deoxy-D-xylulose 5-phosphate reductoisomerase C-terminal" evidence="12">
    <location>
        <begin position="144"/>
        <end position="227"/>
    </location>
</feature>
<proteinExistence type="inferred from homology"/>
<dbReference type="OrthoDB" id="9806546at2"/>
<feature type="binding site" evidence="9">
    <location>
        <position position="38"/>
    </location>
    <ligand>
        <name>NADPH</name>
        <dbReference type="ChEBI" id="CHEBI:57783"/>
    </ligand>
</feature>
<dbReference type="Pfam" id="PF08436">
    <property type="entry name" value="DXP_redisom_C"/>
    <property type="match status" value="1"/>
</dbReference>
<comment type="similarity">
    <text evidence="2 9">Belongs to the DXR family.</text>
</comment>
<dbReference type="SUPFAM" id="SSF55347">
    <property type="entry name" value="Glyceraldehyde-3-phosphate dehydrogenase-like, C-terminal domain"/>
    <property type="match status" value="1"/>
</dbReference>
<comment type="cofactor">
    <cofactor evidence="9">
        <name>Mg(2+)</name>
        <dbReference type="ChEBI" id="CHEBI:18420"/>
    </cofactor>
    <cofactor evidence="9">
        <name>Mn(2+)</name>
        <dbReference type="ChEBI" id="CHEBI:29035"/>
    </cofactor>
</comment>
<dbReference type="SUPFAM" id="SSF69055">
    <property type="entry name" value="1-deoxy-D-xylulose-5-phosphate reductoisomerase, C-terminal domain"/>
    <property type="match status" value="1"/>
</dbReference>
<dbReference type="InterPro" id="IPR036169">
    <property type="entry name" value="DXPR_C_sf"/>
</dbReference>
<evidence type="ECO:0000256" key="6">
    <source>
        <dbReference type="ARBA" id="ARBA00023211"/>
    </source>
</evidence>
<dbReference type="NCBIfam" id="TIGR00243">
    <property type="entry name" value="Dxr"/>
    <property type="match status" value="1"/>
</dbReference>
<dbReference type="HAMAP" id="MF_00183">
    <property type="entry name" value="DXP_reductoisom"/>
    <property type="match status" value="1"/>
</dbReference>
<comment type="catalytic activity">
    <reaction evidence="8">
        <text>2-C-methyl-D-erythritol 4-phosphate + NADP(+) = 1-deoxy-D-xylulose 5-phosphate + NADPH + H(+)</text>
        <dbReference type="Rhea" id="RHEA:13717"/>
        <dbReference type="ChEBI" id="CHEBI:15378"/>
        <dbReference type="ChEBI" id="CHEBI:57783"/>
        <dbReference type="ChEBI" id="CHEBI:57792"/>
        <dbReference type="ChEBI" id="CHEBI:58262"/>
        <dbReference type="ChEBI" id="CHEBI:58349"/>
        <dbReference type="EC" id="1.1.1.267"/>
    </reaction>
    <physiologicalReaction direction="right-to-left" evidence="8">
        <dbReference type="Rhea" id="RHEA:13719"/>
    </physiologicalReaction>
</comment>
<keyword evidence="9" id="KW-0460">Magnesium</keyword>
<feature type="binding site" evidence="9">
    <location>
        <position position="150"/>
    </location>
    <ligand>
        <name>1-deoxy-D-xylulose 5-phosphate</name>
        <dbReference type="ChEBI" id="CHEBI:57792"/>
    </ligand>
</feature>
<dbReference type="Proteomes" id="UP000295122">
    <property type="component" value="Unassembled WGS sequence"/>
</dbReference>
<evidence type="ECO:0000313" key="14">
    <source>
        <dbReference type="EMBL" id="TDR93582.1"/>
    </source>
</evidence>